<evidence type="ECO:0000256" key="5">
    <source>
        <dbReference type="SAM" id="Phobius"/>
    </source>
</evidence>
<feature type="transmembrane region" description="Helical" evidence="5">
    <location>
        <begin position="130"/>
        <end position="154"/>
    </location>
</feature>
<evidence type="ECO:0000256" key="2">
    <source>
        <dbReference type="ARBA" id="ARBA00022692"/>
    </source>
</evidence>
<feature type="transmembrane region" description="Helical" evidence="5">
    <location>
        <begin position="198"/>
        <end position="216"/>
    </location>
</feature>
<dbReference type="GO" id="GO:0022857">
    <property type="term" value="F:transmembrane transporter activity"/>
    <property type="evidence" value="ECO:0007669"/>
    <property type="project" value="InterPro"/>
</dbReference>
<feature type="transmembrane region" description="Helical" evidence="5">
    <location>
        <begin position="303"/>
        <end position="324"/>
    </location>
</feature>
<keyword evidence="4 5" id="KW-0472">Membrane</keyword>
<dbReference type="PRINTS" id="PR01036">
    <property type="entry name" value="TCRTETB"/>
</dbReference>
<dbReference type="InterPro" id="IPR036259">
    <property type="entry name" value="MFS_trans_sf"/>
</dbReference>
<feature type="transmembrane region" description="Helical" evidence="5">
    <location>
        <begin position="364"/>
        <end position="386"/>
    </location>
</feature>
<feature type="transmembrane region" description="Helical" evidence="5">
    <location>
        <begin position="437"/>
        <end position="458"/>
    </location>
</feature>
<dbReference type="Gene3D" id="1.20.1720.10">
    <property type="entry name" value="Multidrug resistance protein D"/>
    <property type="match status" value="1"/>
</dbReference>
<name>A0A2A6FRP9_9MICO</name>
<comment type="caution">
    <text evidence="7">The sequence shown here is derived from an EMBL/GenBank/DDBJ whole genome shotgun (WGS) entry which is preliminary data.</text>
</comment>
<proteinExistence type="predicted"/>
<dbReference type="Pfam" id="PF07690">
    <property type="entry name" value="MFS_1"/>
    <property type="match status" value="1"/>
</dbReference>
<keyword evidence="2 5" id="KW-0812">Transmembrane</keyword>
<keyword evidence="3 5" id="KW-1133">Transmembrane helix</keyword>
<reference evidence="8" key="1">
    <citation type="submission" date="2017-03" db="EMBL/GenBank/DDBJ databases">
        <authorList>
            <person name="Lund M.B."/>
        </authorList>
    </citation>
    <scope>NUCLEOTIDE SEQUENCE [LARGE SCALE GENOMIC DNA]</scope>
</reference>
<dbReference type="EMBL" id="NAEP01000032">
    <property type="protein sequence ID" value="PDQ35565.1"/>
    <property type="molecule type" value="Genomic_DNA"/>
</dbReference>
<sequence>MSSRAVAVLVLLVASFMDLLDTTIVNVALPTIEKELSTTAAQLEWIVSGYILAFAVLLITSGRLGDIFGRKRLFLVGVAGFTLASATAALAWNGDSLVAARIIQGAFAAVMSPQVLSIIQVLFSPKERAAVYGAYGGISGLAAVAGPLLGGLLISGNAFGWGWRSIFLINVPIGILLFIGGVIYISESKSADRPRLDIPGVALATAGLFLLVYGLIEGREYGWPGWIWGMIGGSILVFVLFVVYQRRRDARDGSALVPPSLFDNRGYSAGIITQFTLAGSVGSFFLVLILYLQMGLGFSAIDAALTTLPFSLGALVGSGISIPLGHRFGKFLILFGALAQAGGFLWVVTVVAHKADALTGIDLILPMALAGAGLTLVAVPLTDVALAQMPVTNAGAASGVFGTVQQVGSALGVAVIGVVFFGIAGTQFTPGVLRDGFISSMWVPIIALIISAVATFFLPSVAAVRQHKIDAEVVEVS</sequence>
<organism evidence="7 8">
    <name type="scientific">Candidatus Lumbricidiphila eiseniae</name>
    <dbReference type="NCBI Taxonomy" id="1969409"/>
    <lineage>
        <taxon>Bacteria</taxon>
        <taxon>Bacillati</taxon>
        <taxon>Actinomycetota</taxon>
        <taxon>Actinomycetes</taxon>
        <taxon>Micrococcales</taxon>
        <taxon>Microbacteriaceae</taxon>
        <taxon>Candidatus Lumbricidiphila</taxon>
    </lineage>
</organism>
<dbReference type="InterPro" id="IPR020846">
    <property type="entry name" value="MFS_dom"/>
</dbReference>
<gene>
    <name evidence="7" type="ORF">B5766_05780</name>
</gene>
<dbReference type="InterPro" id="IPR011701">
    <property type="entry name" value="MFS"/>
</dbReference>
<feature type="transmembrane region" description="Helical" evidence="5">
    <location>
        <begin position="43"/>
        <end position="61"/>
    </location>
</feature>
<feature type="domain" description="Major facilitator superfamily (MFS) profile" evidence="6">
    <location>
        <begin position="7"/>
        <end position="463"/>
    </location>
</feature>
<feature type="transmembrane region" description="Helical" evidence="5">
    <location>
        <begin position="331"/>
        <end position="352"/>
    </location>
</feature>
<dbReference type="PANTHER" id="PTHR42718">
    <property type="entry name" value="MAJOR FACILITATOR SUPERFAMILY MULTIDRUG TRANSPORTER MFSC"/>
    <property type="match status" value="1"/>
</dbReference>
<dbReference type="PROSITE" id="PS50850">
    <property type="entry name" value="MFS"/>
    <property type="match status" value="1"/>
</dbReference>
<feature type="transmembrane region" description="Helical" evidence="5">
    <location>
        <begin position="407"/>
        <end position="425"/>
    </location>
</feature>
<dbReference type="GO" id="GO:0005886">
    <property type="term" value="C:plasma membrane"/>
    <property type="evidence" value="ECO:0007669"/>
    <property type="project" value="UniProtKB-SubCell"/>
</dbReference>
<dbReference type="CDD" id="cd17321">
    <property type="entry name" value="MFS_MMR_MDR_like"/>
    <property type="match status" value="1"/>
</dbReference>
<feature type="transmembrane region" description="Helical" evidence="5">
    <location>
        <begin position="98"/>
        <end position="123"/>
    </location>
</feature>
<evidence type="ECO:0000313" key="8">
    <source>
        <dbReference type="Proteomes" id="UP000219994"/>
    </source>
</evidence>
<comment type="subcellular location">
    <subcellularLocation>
        <location evidence="1">Cell membrane</location>
        <topology evidence="1">Multi-pass membrane protein</topology>
    </subcellularLocation>
</comment>
<accession>A0A2A6FRP9</accession>
<evidence type="ECO:0000256" key="3">
    <source>
        <dbReference type="ARBA" id="ARBA00022989"/>
    </source>
</evidence>
<dbReference type="Proteomes" id="UP000219994">
    <property type="component" value="Unassembled WGS sequence"/>
</dbReference>
<dbReference type="SUPFAM" id="SSF103473">
    <property type="entry name" value="MFS general substrate transporter"/>
    <property type="match status" value="1"/>
</dbReference>
<evidence type="ECO:0000259" key="6">
    <source>
        <dbReference type="PROSITE" id="PS50850"/>
    </source>
</evidence>
<feature type="transmembrane region" description="Helical" evidence="5">
    <location>
        <begin position="73"/>
        <end position="92"/>
    </location>
</feature>
<evidence type="ECO:0000313" key="7">
    <source>
        <dbReference type="EMBL" id="PDQ35565.1"/>
    </source>
</evidence>
<feature type="transmembrane region" description="Helical" evidence="5">
    <location>
        <begin position="222"/>
        <end position="244"/>
    </location>
</feature>
<protein>
    <recommendedName>
        <fullName evidence="6">Major facilitator superfamily (MFS) profile domain-containing protein</fullName>
    </recommendedName>
</protein>
<feature type="transmembrane region" description="Helical" evidence="5">
    <location>
        <begin position="265"/>
        <end position="291"/>
    </location>
</feature>
<evidence type="ECO:0000256" key="4">
    <source>
        <dbReference type="ARBA" id="ARBA00023136"/>
    </source>
</evidence>
<dbReference type="PANTHER" id="PTHR42718:SF39">
    <property type="entry name" value="ACTINORHODIN TRANSPORTER-RELATED"/>
    <property type="match status" value="1"/>
</dbReference>
<dbReference type="AlphaFoldDB" id="A0A2A6FRP9"/>
<feature type="transmembrane region" description="Helical" evidence="5">
    <location>
        <begin position="166"/>
        <end position="186"/>
    </location>
</feature>
<dbReference type="Gene3D" id="1.20.1250.20">
    <property type="entry name" value="MFS general substrate transporter like domains"/>
    <property type="match status" value="1"/>
</dbReference>
<evidence type="ECO:0000256" key="1">
    <source>
        <dbReference type="ARBA" id="ARBA00004651"/>
    </source>
</evidence>